<dbReference type="AlphaFoldDB" id="A0A558BSZ9"/>
<keyword evidence="2" id="KW-0805">Transcription regulation</keyword>
<evidence type="ECO:0000259" key="7">
    <source>
        <dbReference type="Pfam" id="PF08281"/>
    </source>
</evidence>
<dbReference type="Proteomes" id="UP000317624">
    <property type="component" value="Unassembled WGS sequence"/>
</dbReference>
<evidence type="ECO:0000256" key="5">
    <source>
        <dbReference type="ARBA" id="ARBA00023163"/>
    </source>
</evidence>
<keyword evidence="5" id="KW-0804">Transcription</keyword>
<dbReference type="InterPro" id="IPR013324">
    <property type="entry name" value="RNA_pol_sigma_r3/r4-like"/>
</dbReference>
<dbReference type="InterPro" id="IPR014284">
    <property type="entry name" value="RNA_pol_sigma-70_dom"/>
</dbReference>
<proteinExistence type="inferred from homology"/>
<dbReference type="PANTHER" id="PTHR43133:SF8">
    <property type="entry name" value="RNA POLYMERASE SIGMA FACTOR HI_1459-RELATED"/>
    <property type="match status" value="1"/>
</dbReference>
<dbReference type="Pfam" id="PF04542">
    <property type="entry name" value="Sigma70_r2"/>
    <property type="match status" value="1"/>
</dbReference>
<dbReference type="Gene3D" id="1.10.1740.10">
    <property type="match status" value="1"/>
</dbReference>
<dbReference type="GO" id="GO:0006352">
    <property type="term" value="P:DNA-templated transcription initiation"/>
    <property type="evidence" value="ECO:0007669"/>
    <property type="project" value="InterPro"/>
</dbReference>
<dbReference type="GO" id="GO:0016987">
    <property type="term" value="F:sigma factor activity"/>
    <property type="evidence" value="ECO:0007669"/>
    <property type="project" value="UniProtKB-KW"/>
</dbReference>
<dbReference type="RefSeq" id="WP_144850656.1">
    <property type="nucleotide sequence ID" value="NZ_VMRJ01000004.1"/>
</dbReference>
<gene>
    <name evidence="8" type="ORF">FNT36_18410</name>
</gene>
<dbReference type="PANTHER" id="PTHR43133">
    <property type="entry name" value="RNA POLYMERASE ECF-TYPE SIGMA FACTO"/>
    <property type="match status" value="1"/>
</dbReference>
<dbReference type="NCBIfam" id="TIGR02937">
    <property type="entry name" value="sigma70-ECF"/>
    <property type="match status" value="1"/>
</dbReference>
<dbReference type="InterPro" id="IPR007627">
    <property type="entry name" value="RNA_pol_sigma70_r2"/>
</dbReference>
<reference evidence="8 9" key="1">
    <citation type="submission" date="2019-07" db="EMBL/GenBank/DDBJ databases">
        <title>Hymenobacter sp. straun FUR1 Genome sequencing and assembly.</title>
        <authorList>
            <person name="Chhetri G."/>
        </authorList>
    </citation>
    <scope>NUCLEOTIDE SEQUENCE [LARGE SCALE GENOMIC DNA]</scope>
    <source>
        <strain evidence="8 9">Fur1</strain>
    </source>
</reference>
<keyword evidence="4" id="KW-0238">DNA-binding</keyword>
<name>A0A558BSZ9_9BACT</name>
<evidence type="ECO:0000256" key="2">
    <source>
        <dbReference type="ARBA" id="ARBA00023015"/>
    </source>
</evidence>
<feature type="domain" description="RNA polymerase sigma factor 70 region 4 type 2" evidence="7">
    <location>
        <begin position="143"/>
        <end position="192"/>
    </location>
</feature>
<dbReference type="EMBL" id="VMRJ01000004">
    <property type="protein sequence ID" value="TVT39615.1"/>
    <property type="molecule type" value="Genomic_DNA"/>
</dbReference>
<evidence type="ECO:0000256" key="1">
    <source>
        <dbReference type="ARBA" id="ARBA00010641"/>
    </source>
</evidence>
<dbReference type="InterPro" id="IPR039425">
    <property type="entry name" value="RNA_pol_sigma-70-like"/>
</dbReference>
<dbReference type="InterPro" id="IPR013325">
    <property type="entry name" value="RNA_pol_sigma_r2"/>
</dbReference>
<evidence type="ECO:0000313" key="8">
    <source>
        <dbReference type="EMBL" id="TVT39615.1"/>
    </source>
</evidence>
<dbReference type="SUPFAM" id="SSF88946">
    <property type="entry name" value="Sigma2 domain of RNA polymerase sigma factors"/>
    <property type="match status" value="1"/>
</dbReference>
<dbReference type="InterPro" id="IPR013249">
    <property type="entry name" value="RNA_pol_sigma70_r4_t2"/>
</dbReference>
<dbReference type="OrthoDB" id="3688906at2"/>
<dbReference type="InterPro" id="IPR036388">
    <property type="entry name" value="WH-like_DNA-bd_sf"/>
</dbReference>
<protein>
    <submittedName>
        <fullName evidence="8">RNA polymerase sigma factor</fullName>
    </submittedName>
</protein>
<feature type="domain" description="RNA polymerase sigma-70 region 2" evidence="6">
    <location>
        <begin position="32"/>
        <end position="99"/>
    </location>
</feature>
<comment type="caution">
    <text evidence="8">The sequence shown here is derived from an EMBL/GenBank/DDBJ whole genome shotgun (WGS) entry which is preliminary data.</text>
</comment>
<dbReference type="SUPFAM" id="SSF88659">
    <property type="entry name" value="Sigma3 and sigma4 domains of RNA polymerase sigma factors"/>
    <property type="match status" value="1"/>
</dbReference>
<evidence type="ECO:0000259" key="6">
    <source>
        <dbReference type="Pfam" id="PF04542"/>
    </source>
</evidence>
<organism evidence="8 9">
    <name type="scientific">Hymenobacter setariae</name>
    <dbReference type="NCBI Taxonomy" id="2594794"/>
    <lineage>
        <taxon>Bacteria</taxon>
        <taxon>Pseudomonadati</taxon>
        <taxon>Bacteroidota</taxon>
        <taxon>Cytophagia</taxon>
        <taxon>Cytophagales</taxon>
        <taxon>Hymenobacteraceae</taxon>
        <taxon>Hymenobacter</taxon>
    </lineage>
</organism>
<evidence type="ECO:0000256" key="3">
    <source>
        <dbReference type="ARBA" id="ARBA00023082"/>
    </source>
</evidence>
<evidence type="ECO:0000313" key="9">
    <source>
        <dbReference type="Proteomes" id="UP000317624"/>
    </source>
</evidence>
<dbReference type="GO" id="GO:0003677">
    <property type="term" value="F:DNA binding"/>
    <property type="evidence" value="ECO:0007669"/>
    <property type="project" value="UniProtKB-KW"/>
</dbReference>
<keyword evidence="9" id="KW-1185">Reference proteome</keyword>
<comment type="similarity">
    <text evidence="1">Belongs to the sigma-70 factor family. ECF subfamily.</text>
</comment>
<dbReference type="Gene3D" id="1.10.10.10">
    <property type="entry name" value="Winged helix-like DNA-binding domain superfamily/Winged helix DNA-binding domain"/>
    <property type="match status" value="1"/>
</dbReference>
<keyword evidence="3" id="KW-0731">Sigma factor</keyword>
<accession>A0A558BSZ9</accession>
<evidence type="ECO:0000256" key="4">
    <source>
        <dbReference type="ARBA" id="ARBA00023125"/>
    </source>
</evidence>
<sequence>MTARQQQDARHREAVRAYYETGNEALLGPMLTELRPRLVDFLRDKDVRQPQRIEDAVQEALLAALTDLRAHKYVTSGTVASWAMTICWHRFVDAHRYKKAHITQPGPDEDPFLLLSTTLATPAESLPINQEEEAQAGTVVAAVTHAVLGLDPNARACVLMHYYQGLPEATAAAHLGIAPSQFKARLQRGLTSLREWGTRNRHLAPATEVYAALLRVDSGDLFREPLRLAC</sequence>
<dbReference type="Pfam" id="PF08281">
    <property type="entry name" value="Sigma70_r4_2"/>
    <property type="match status" value="1"/>
</dbReference>